<evidence type="ECO:0000313" key="4">
    <source>
        <dbReference type="Proteomes" id="UP001597383"/>
    </source>
</evidence>
<feature type="chain" id="PRO_5045772689" evidence="2">
    <location>
        <begin position="25"/>
        <end position="275"/>
    </location>
</feature>
<proteinExistence type="predicted"/>
<comment type="caution">
    <text evidence="3">The sequence shown here is derived from an EMBL/GenBank/DDBJ whole genome shotgun (WGS) entry which is preliminary data.</text>
</comment>
<evidence type="ECO:0000313" key="3">
    <source>
        <dbReference type="EMBL" id="MFD2043528.1"/>
    </source>
</evidence>
<keyword evidence="1" id="KW-0812">Transmembrane</keyword>
<dbReference type="SUPFAM" id="SSF49478">
    <property type="entry name" value="Cna protein B-type domain"/>
    <property type="match status" value="1"/>
</dbReference>
<feature type="transmembrane region" description="Helical" evidence="1">
    <location>
        <begin position="248"/>
        <end position="270"/>
    </location>
</feature>
<dbReference type="InterPro" id="IPR019613">
    <property type="entry name" value="DUF4198"/>
</dbReference>
<dbReference type="Pfam" id="PF10670">
    <property type="entry name" value="DUF4198"/>
    <property type="match status" value="1"/>
</dbReference>
<feature type="signal peptide" evidence="2">
    <location>
        <begin position="1"/>
        <end position="24"/>
    </location>
</feature>
<gene>
    <name evidence="3" type="ORF">ACFSJF_04470</name>
</gene>
<evidence type="ECO:0000256" key="1">
    <source>
        <dbReference type="SAM" id="Phobius"/>
    </source>
</evidence>
<sequence length="275" mass="30963">MRKYIIILLAFSCAFFMFLPSVTAHELYIQVEEYENSGELRVDVLWGHIRDYVSEASPDEFELYVRYPEGTVKQLNLEEAGVYSRANVPITSDGTYTFWANREKGTYTPEEGTTQLSNHMAKVVHHVGNSSSHAVESVDMEFEIVPDVDLTDFSIGKFTGKILLYGSTISESTVTAYGPEHEILETTTDDNGRFSFTFESTGKWLIKANLIEEEAGSIQGESYEVISNTSTLLVDTTDKVDQEEHTNLWSLLAMLVVGLLLGTSLTLIMLRKRIR</sequence>
<accession>A0ABW4VYW5</accession>
<evidence type="ECO:0000256" key="2">
    <source>
        <dbReference type="SAM" id="SignalP"/>
    </source>
</evidence>
<keyword evidence="2" id="KW-0732">Signal</keyword>
<dbReference type="EMBL" id="JBHUHQ010000009">
    <property type="protein sequence ID" value="MFD2043528.1"/>
    <property type="molecule type" value="Genomic_DNA"/>
</dbReference>
<keyword evidence="1" id="KW-0472">Membrane</keyword>
<dbReference type="RefSeq" id="WP_377555254.1">
    <property type="nucleotide sequence ID" value="NZ_JBHUHQ010000009.1"/>
</dbReference>
<keyword evidence="1" id="KW-1133">Transmembrane helix</keyword>
<name>A0ABW4VYW5_9BACI</name>
<organism evidence="3 4">
    <name type="scientific">Ornithinibacillus salinisoli</name>
    <dbReference type="NCBI Taxonomy" id="1848459"/>
    <lineage>
        <taxon>Bacteria</taxon>
        <taxon>Bacillati</taxon>
        <taxon>Bacillota</taxon>
        <taxon>Bacilli</taxon>
        <taxon>Bacillales</taxon>
        <taxon>Bacillaceae</taxon>
        <taxon>Ornithinibacillus</taxon>
    </lineage>
</organism>
<dbReference type="Proteomes" id="UP001597383">
    <property type="component" value="Unassembled WGS sequence"/>
</dbReference>
<keyword evidence="4" id="KW-1185">Reference proteome</keyword>
<reference evidence="4" key="1">
    <citation type="journal article" date="2019" name="Int. J. Syst. Evol. Microbiol.">
        <title>The Global Catalogue of Microorganisms (GCM) 10K type strain sequencing project: providing services to taxonomists for standard genome sequencing and annotation.</title>
        <authorList>
            <consortium name="The Broad Institute Genomics Platform"/>
            <consortium name="The Broad Institute Genome Sequencing Center for Infectious Disease"/>
            <person name="Wu L."/>
            <person name="Ma J."/>
        </authorList>
    </citation>
    <scope>NUCLEOTIDE SEQUENCE [LARGE SCALE GENOMIC DNA]</scope>
    <source>
        <strain evidence="4">R28</strain>
    </source>
</reference>
<protein>
    <submittedName>
        <fullName evidence="3">DUF4198 domain-containing protein</fullName>
    </submittedName>
</protein>